<proteinExistence type="predicted"/>
<sequence>MALAWVCRRQTMEAEYTAASVMKQELFEVCELLNELSETLVVPMLLRVDSQAALKQLNEEKPSSKTKHIDIRIKFIVNFTKTGVLAPEYCERKSMPAGVLTKALPSPRLRELMGTVELP</sequence>
<dbReference type="AlphaFoldDB" id="A0A6A4AE77"/>
<organism evidence="1 2">
    <name type="scientific">Phytophthora fragariae</name>
    <dbReference type="NCBI Taxonomy" id="53985"/>
    <lineage>
        <taxon>Eukaryota</taxon>
        <taxon>Sar</taxon>
        <taxon>Stramenopiles</taxon>
        <taxon>Oomycota</taxon>
        <taxon>Peronosporomycetes</taxon>
        <taxon>Peronosporales</taxon>
        <taxon>Peronosporaceae</taxon>
        <taxon>Phytophthora</taxon>
    </lineage>
</organism>
<dbReference type="EMBL" id="QXGD01000042">
    <property type="protein sequence ID" value="KAE9256695.1"/>
    <property type="molecule type" value="Genomic_DNA"/>
</dbReference>
<reference evidence="1 2" key="1">
    <citation type="submission" date="2018-08" db="EMBL/GenBank/DDBJ databases">
        <title>Genomic investigation of the strawberry pathogen Phytophthora fragariae indicates pathogenicity is determined by transcriptional variation in three key races.</title>
        <authorList>
            <person name="Adams T.M."/>
            <person name="Armitage A.D."/>
            <person name="Sobczyk M.K."/>
            <person name="Bates H.J."/>
            <person name="Dunwell J.M."/>
            <person name="Nellist C.F."/>
            <person name="Harrison R.J."/>
        </authorList>
    </citation>
    <scope>NUCLEOTIDE SEQUENCE [LARGE SCALE GENOMIC DNA]</scope>
    <source>
        <strain evidence="1 2">BC-1</strain>
    </source>
</reference>
<gene>
    <name evidence="1" type="ORF">PF002_g1729</name>
</gene>
<accession>A0A6A4AE77</accession>
<dbReference type="Proteomes" id="UP000440367">
    <property type="component" value="Unassembled WGS sequence"/>
</dbReference>
<name>A0A6A4AE77_9STRA</name>
<evidence type="ECO:0000313" key="2">
    <source>
        <dbReference type="Proteomes" id="UP000440367"/>
    </source>
</evidence>
<comment type="caution">
    <text evidence="1">The sequence shown here is derived from an EMBL/GenBank/DDBJ whole genome shotgun (WGS) entry which is preliminary data.</text>
</comment>
<dbReference type="CDD" id="cd09272">
    <property type="entry name" value="RNase_HI_RT_Ty1"/>
    <property type="match status" value="1"/>
</dbReference>
<protein>
    <submittedName>
        <fullName evidence="1">Uncharacterized protein</fullName>
    </submittedName>
</protein>
<evidence type="ECO:0000313" key="1">
    <source>
        <dbReference type="EMBL" id="KAE9256695.1"/>
    </source>
</evidence>